<dbReference type="STRING" id="154621.RV11_GL001990"/>
<proteinExistence type="predicted"/>
<evidence type="ECO:0000313" key="2">
    <source>
        <dbReference type="Proteomes" id="UP000013785"/>
    </source>
</evidence>
<protein>
    <submittedName>
        <fullName evidence="1">Uncharacterized protein</fullName>
    </submittedName>
</protein>
<reference evidence="1 2" key="1">
    <citation type="submission" date="2013-02" db="EMBL/GenBank/DDBJ databases">
        <title>The Genome Sequence of Enterococcus phoeniculicola BAA-412.</title>
        <authorList>
            <consortium name="The Broad Institute Genome Sequencing Platform"/>
            <consortium name="The Broad Institute Genome Sequencing Center for Infectious Disease"/>
            <person name="Earl A.M."/>
            <person name="Gilmore M.S."/>
            <person name="Lebreton F."/>
            <person name="Walker B."/>
            <person name="Young S.K."/>
            <person name="Zeng Q."/>
            <person name="Gargeya S."/>
            <person name="Fitzgerald M."/>
            <person name="Haas B."/>
            <person name="Abouelleil A."/>
            <person name="Alvarado L."/>
            <person name="Arachchi H.M."/>
            <person name="Berlin A.M."/>
            <person name="Chapman S.B."/>
            <person name="Dewar J."/>
            <person name="Goldberg J."/>
            <person name="Griggs A."/>
            <person name="Gujja S."/>
            <person name="Hansen M."/>
            <person name="Howarth C."/>
            <person name="Imamovic A."/>
            <person name="Larimer J."/>
            <person name="McCowan C."/>
            <person name="Murphy C."/>
            <person name="Neiman D."/>
            <person name="Pearson M."/>
            <person name="Priest M."/>
            <person name="Roberts A."/>
            <person name="Saif S."/>
            <person name="Shea T."/>
            <person name="Sisk P."/>
            <person name="Sykes S."/>
            <person name="Wortman J."/>
            <person name="Nusbaum C."/>
            <person name="Birren B."/>
        </authorList>
    </citation>
    <scope>NUCLEOTIDE SEQUENCE [LARGE SCALE GENOMIC DNA]</scope>
    <source>
        <strain evidence="1 2">ATCC BAA-412</strain>
    </source>
</reference>
<dbReference type="HOGENOM" id="CLU_2477658_0_0_9"/>
<accession>R3WKN9</accession>
<name>R3WKN9_9ENTE</name>
<gene>
    <name evidence="1" type="ORF">UC3_02792</name>
</gene>
<dbReference type="RefSeq" id="WP_010769427.1">
    <property type="nucleotide sequence ID" value="NZ_ASWE01000001.1"/>
</dbReference>
<comment type="caution">
    <text evidence="1">The sequence shown here is derived from an EMBL/GenBank/DDBJ whole genome shotgun (WGS) entry which is preliminary data.</text>
</comment>
<dbReference type="Proteomes" id="UP000013785">
    <property type="component" value="Unassembled WGS sequence"/>
</dbReference>
<dbReference type="EMBL" id="AJAT01000017">
    <property type="protein sequence ID" value="EOL42440.1"/>
    <property type="molecule type" value="Genomic_DNA"/>
</dbReference>
<sequence>MENIRKRCYKILSLIEESPWKEGNYSIVRIKRAIKQIVSEINDEDSLSKVTLNIQSLSRNFVDDTGDYSSIILKELELLSKELKNIVQ</sequence>
<evidence type="ECO:0000313" key="1">
    <source>
        <dbReference type="EMBL" id="EOL42440.1"/>
    </source>
</evidence>
<keyword evidence="2" id="KW-1185">Reference proteome</keyword>
<dbReference type="AlphaFoldDB" id="R3WKN9"/>
<dbReference type="OrthoDB" id="2200422at2"/>
<organism evidence="1 2">
    <name type="scientific">Enterococcus phoeniculicola ATCC BAA-412</name>
    <dbReference type="NCBI Taxonomy" id="1158610"/>
    <lineage>
        <taxon>Bacteria</taxon>
        <taxon>Bacillati</taxon>
        <taxon>Bacillota</taxon>
        <taxon>Bacilli</taxon>
        <taxon>Lactobacillales</taxon>
        <taxon>Enterococcaceae</taxon>
        <taxon>Enterococcus</taxon>
    </lineage>
</organism>
<dbReference type="PATRIC" id="fig|1158610.3.peg.2775"/>